<evidence type="ECO:0000313" key="1">
    <source>
        <dbReference type="EMBL" id="KAI0065331.1"/>
    </source>
</evidence>
<evidence type="ECO:0000313" key="2">
    <source>
        <dbReference type="Proteomes" id="UP000814140"/>
    </source>
</evidence>
<comment type="caution">
    <text evidence="1">The sequence shown here is derived from an EMBL/GenBank/DDBJ whole genome shotgun (WGS) entry which is preliminary data.</text>
</comment>
<keyword evidence="2" id="KW-1185">Reference proteome</keyword>
<gene>
    <name evidence="1" type="ORF">BV25DRAFT_1836608</name>
</gene>
<name>A0ACB8TBA8_9AGAM</name>
<proteinExistence type="predicted"/>
<reference evidence="1" key="1">
    <citation type="submission" date="2021-03" db="EMBL/GenBank/DDBJ databases">
        <authorList>
            <consortium name="DOE Joint Genome Institute"/>
            <person name="Ahrendt S."/>
            <person name="Looney B.P."/>
            <person name="Miyauchi S."/>
            <person name="Morin E."/>
            <person name="Drula E."/>
            <person name="Courty P.E."/>
            <person name="Chicoki N."/>
            <person name="Fauchery L."/>
            <person name="Kohler A."/>
            <person name="Kuo A."/>
            <person name="Labutti K."/>
            <person name="Pangilinan J."/>
            <person name="Lipzen A."/>
            <person name="Riley R."/>
            <person name="Andreopoulos W."/>
            <person name="He G."/>
            <person name="Johnson J."/>
            <person name="Barry K.W."/>
            <person name="Grigoriev I.V."/>
            <person name="Nagy L."/>
            <person name="Hibbett D."/>
            <person name="Henrissat B."/>
            <person name="Matheny P.B."/>
            <person name="Labbe J."/>
            <person name="Martin F."/>
        </authorList>
    </citation>
    <scope>NUCLEOTIDE SEQUENCE</scope>
    <source>
        <strain evidence="1">HHB10654</strain>
    </source>
</reference>
<reference evidence="1" key="2">
    <citation type="journal article" date="2022" name="New Phytol.">
        <title>Evolutionary transition to the ectomycorrhizal habit in the genomes of a hyperdiverse lineage of mushroom-forming fungi.</title>
        <authorList>
            <person name="Looney B."/>
            <person name="Miyauchi S."/>
            <person name="Morin E."/>
            <person name="Drula E."/>
            <person name="Courty P.E."/>
            <person name="Kohler A."/>
            <person name="Kuo A."/>
            <person name="LaButti K."/>
            <person name="Pangilinan J."/>
            <person name="Lipzen A."/>
            <person name="Riley R."/>
            <person name="Andreopoulos W."/>
            <person name="He G."/>
            <person name="Johnson J."/>
            <person name="Nolan M."/>
            <person name="Tritt A."/>
            <person name="Barry K.W."/>
            <person name="Grigoriev I.V."/>
            <person name="Nagy L.G."/>
            <person name="Hibbett D."/>
            <person name="Henrissat B."/>
            <person name="Matheny P.B."/>
            <person name="Labbe J."/>
            <person name="Martin F.M."/>
        </authorList>
    </citation>
    <scope>NUCLEOTIDE SEQUENCE</scope>
    <source>
        <strain evidence="1">HHB10654</strain>
    </source>
</reference>
<sequence length="170" mass="18797">MADLPTPTSRSLTEPVPVHTKLPSIYDVLRQRLGCEGHDSLLGYDHKSRDLKIIEWPIGEGGRLLHPAEWEHAVVLLPSLWEVFCKGRIGIRLTPLYLKPGLPAKIYLSYSAVQMNTLLRELEAKSEKSTELLFTPFYATDEEGEGSQGSADTNATRPATPPIPPAPKNA</sequence>
<dbReference type="EMBL" id="MU277196">
    <property type="protein sequence ID" value="KAI0065331.1"/>
    <property type="molecule type" value="Genomic_DNA"/>
</dbReference>
<protein>
    <submittedName>
        <fullName evidence="1">Uncharacterized protein</fullName>
    </submittedName>
</protein>
<dbReference type="Proteomes" id="UP000814140">
    <property type="component" value="Unassembled WGS sequence"/>
</dbReference>
<organism evidence="1 2">
    <name type="scientific">Artomyces pyxidatus</name>
    <dbReference type="NCBI Taxonomy" id="48021"/>
    <lineage>
        <taxon>Eukaryota</taxon>
        <taxon>Fungi</taxon>
        <taxon>Dikarya</taxon>
        <taxon>Basidiomycota</taxon>
        <taxon>Agaricomycotina</taxon>
        <taxon>Agaricomycetes</taxon>
        <taxon>Russulales</taxon>
        <taxon>Auriscalpiaceae</taxon>
        <taxon>Artomyces</taxon>
    </lineage>
</organism>
<accession>A0ACB8TBA8</accession>